<accession>D2U3U6</accession>
<reference evidence="1" key="1">
    <citation type="journal article" date="2010" name="Insect Mol. Biol.">
        <title>The draft genome sequence of Arsenophonus nasoniae, son-killer bacterium of Nasonia vitripennis, reveals genes associated with virulence and symbiosis.</title>
        <authorList>
            <person name="Wilkes T."/>
            <person name="Darby A.C."/>
            <person name="Choi J."/>
            <person name="Colborne J.K."/>
            <person name="Werren J.H."/>
            <person name="Hurst G.D.D."/>
        </authorList>
    </citation>
    <scope>NUCLEOTIDE SEQUENCE</scope>
</reference>
<protein>
    <submittedName>
        <fullName evidence="1">Uncharacterized protein</fullName>
    </submittedName>
</protein>
<evidence type="ECO:0000313" key="1">
    <source>
        <dbReference type="EMBL" id="CBA76101.1"/>
    </source>
</evidence>
<gene>
    <name evidence="1" type="ORF">ARN_33370</name>
</gene>
<proteinExistence type="predicted"/>
<organism evidence="1">
    <name type="scientific">Arsenophonus nasoniae</name>
    <name type="common">son-killer infecting Nasonia vitripennis</name>
    <dbReference type="NCBI Taxonomy" id="638"/>
    <lineage>
        <taxon>Bacteria</taxon>
        <taxon>Pseudomonadati</taxon>
        <taxon>Pseudomonadota</taxon>
        <taxon>Gammaproteobacteria</taxon>
        <taxon>Enterobacterales</taxon>
        <taxon>Morganellaceae</taxon>
        <taxon>Arsenophonus</taxon>
    </lineage>
</organism>
<dbReference type="AlphaFoldDB" id="D2U3U6"/>
<dbReference type="EMBL" id="FN545263">
    <property type="protein sequence ID" value="CBA76101.1"/>
    <property type="molecule type" value="Genomic_DNA"/>
</dbReference>
<sequence length="61" mass="6528">MVSTQLTGVTRCKIILPANGKHESINEIINGQNLLFGQAIVEIAKVKTICYAICLRAVAAS</sequence>
<name>D2U3U6_9GAMM</name>